<reference evidence="1" key="1">
    <citation type="submission" date="2018-05" db="EMBL/GenBank/DDBJ databases">
        <authorList>
            <person name="Lanie J.A."/>
            <person name="Ng W.-L."/>
            <person name="Kazmierczak K.M."/>
            <person name="Andrzejewski T.M."/>
            <person name="Davidsen T.M."/>
            <person name="Wayne K.J."/>
            <person name="Tettelin H."/>
            <person name="Glass J.I."/>
            <person name="Rusch D."/>
            <person name="Podicherti R."/>
            <person name="Tsui H.-C.T."/>
            <person name="Winkler M.E."/>
        </authorList>
    </citation>
    <scope>NUCLEOTIDE SEQUENCE</scope>
</reference>
<sequence length="32" mass="3783">MQGRFNDYDEISACCPLRGRCLDYSGVYRWAH</sequence>
<protein>
    <submittedName>
        <fullName evidence="1">Uncharacterized protein</fullName>
    </submittedName>
</protein>
<dbReference type="AlphaFoldDB" id="A0A382VX76"/>
<name>A0A382VX76_9ZZZZ</name>
<dbReference type="EMBL" id="UINC01155322">
    <property type="protein sequence ID" value="SVD51103.1"/>
    <property type="molecule type" value="Genomic_DNA"/>
</dbReference>
<accession>A0A382VX76</accession>
<gene>
    <name evidence="1" type="ORF">METZ01_LOCUS403957</name>
</gene>
<evidence type="ECO:0000313" key="1">
    <source>
        <dbReference type="EMBL" id="SVD51103.1"/>
    </source>
</evidence>
<proteinExistence type="predicted"/>
<feature type="non-terminal residue" evidence="1">
    <location>
        <position position="32"/>
    </location>
</feature>
<organism evidence="1">
    <name type="scientific">marine metagenome</name>
    <dbReference type="NCBI Taxonomy" id="408172"/>
    <lineage>
        <taxon>unclassified sequences</taxon>
        <taxon>metagenomes</taxon>
        <taxon>ecological metagenomes</taxon>
    </lineage>
</organism>